<reference evidence="2" key="1">
    <citation type="journal article" date="2015" name="Nature">
        <title>Complex archaea that bridge the gap between prokaryotes and eukaryotes.</title>
        <authorList>
            <person name="Spang A."/>
            <person name="Saw J.H."/>
            <person name="Jorgensen S.L."/>
            <person name="Zaremba-Niedzwiedzka K."/>
            <person name="Martijn J."/>
            <person name="Lind A.E."/>
            <person name="van Eijk R."/>
            <person name="Schleper C."/>
            <person name="Guy L."/>
            <person name="Ettema T.J."/>
        </authorList>
    </citation>
    <scope>NUCLEOTIDE SEQUENCE</scope>
</reference>
<evidence type="ECO:0000313" key="2">
    <source>
        <dbReference type="EMBL" id="KKN21739.1"/>
    </source>
</evidence>
<feature type="transmembrane region" description="Helical" evidence="1">
    <location>
        <begin position="109"/>
        <end position="127"/>
    </location>
</feature>
<proteinExistence type="predicted"/>
<sequence length="235" mass="26195">MISYSGLLDGLTATGVIISSSVFGLLFFYRSLKLKAKLLTYVGLMIFFAGLLYLGPFSDFMSILLTGDNLENPVTIGIYGRLSYMWVAPGLICAMYIGAELIKPDKKWYIVSIYIVLGILFELFLFLDTMNSFTFILKNPGEDLTDSNFVFGHPTFILIAIFLLSVLIFNGFGFLRKSFQSTGIIRRNFLFLSLGFLIFVIAGAGDSLISPGVTLVFIRIAMVSSSWMLYIGFKK</sequence>
<feature type="transmembrane region" description="Helical" evidence="1">
    <location>
        <begin position="38"/>
        <end position="56"/>
    </location>
</feature>
<evidence type="ECO:0000256" key="1">
    <source>
        <dbReference type="SAM" id="Phobius"/>
    </source>
</evidence>
<evidence type="ECO:0008006" key="3">
    <source>
        <dbReference type="Google" id="ProtNLM"/>
    </source>
</evidence>
<comment type="caution">
    <text evidence="2">The sequence shown here is derived from an EMBL/GenBank/DDBJ whole genome shotgun (WGS) entry which is preliminary data.</text>
</comment>
<keyword evidence="1" id="KW-0812">Transmembrane</keyword>
<organism evidence="2">
    <name type="scientific">marine sediment metagenome</name>
    <dbReference type="NCBI Taxonomy" id="412755"/>
    <lineage>
        <taxon>unclassified sequences</taxon>
        <taxon>metagenomes</taxon>
        <taxon>ecological metagenomes</taxon>
    </lineage>
</organism>
<keyword evidence="1" id="KW-0472">Membrane</keyword>
<name>A0A0F9NV68_9ZZZZ</name>
<feature type="transmembrane region" description="Helical" evidence="1">
    <location>
        <begin position="147"/>
        <end position="169"/>
    </location>
</feature>
<dbReference type="AlphaFoldDB" id="A0A0F9NV68"/>
<keyword evidence="1" id="KW-1133">Transmembrane helix</keyword>
<dbReference type="EMBL" id="LAZR01003124">
    <property type="protein sequence ID" value="KKN21739.1"/>
    <property type="molecule type" value="Genomic_DNA"/>
</dbReference>
<accession>A0A0F9NV68</accession>
<gene>
    <name evidence="2" type="ORF">LCGC14_0922400</name>
</gene>
<feature type="transmembrane region" description="Helical" evidence="1">
    <location>
        <begin position="189"/>
        <end position="209"/>
    </location>
</feature>
<feature type="transmembrane region" description="Helical" evidence="1">
    <location>
        <begin position="76"/>
        <end position="97"/>
    </location>
</feature>
<feature type="transmembrane region" description="Helical" evidence="1">
    <location>
        <begin position="6"/>
        <end position="29"/>
    </location>
</feature>
<feature type="transmembrane region" description="Helical" evidence="1">
    <location>
        <begin position="215"/>
        <end position="233"/>
    </location>
</feature>
<protein>
    <recommendedName>
        <fullName evidence="3">Histidine kinase N-terminal 7TM region domain-containing protein</fullName>
    </recommendedName>
</protein>